<feature type="chain" id="PRO_5035876791" evidence="1">
    <location>
        <begin position="22"/>
        <end position="353"/>
    </location>
</feature>
<keyword evidence="4" id="KW-1185">Reference proteome</keyword>
<evidence type="ECO:0000256" key="1">
    <source>
        <dbReference type="SAM" id="SignalP"/>
    </source>
</evidence>
<dbReference type="SMART" id="SM00198">
    <property type="entry name" value="SCP"/>
    <property type="match status" value="1"/>
</dbReference>
<dbReference type="InterPro" id="IPR035940">
    <property type="entry name" value="CAP_sf"/>
</dbReference>
<evidence type="ECO:0000259" key="2">
    <source>
        <dbReference type="SMART" id="SM00198"/>
    </source>
</evidence>
<dbReference type="CDD" id="cd05380">
    <property type="entry name" value="CAP_euk"/>
    <property type="match status" value="1"/>
</dbReference>
<dbReference type="EMBL" id="JABXBU010000030">
    <property type="protein sequence ID" value="KAF8785542.1"/>
    <property type="molecule type" value="Genomic_DNA"/>
</dbReference>
<dbReference type="Pfam" id="PF00188">
    <property type="entry name" value="CAP"/>
    <property type="match status" value="1"/>
</dbReference>
<name>A0A8T0F542_ARGBR</name>
<accession>A0A8T0F542</accession>
<sequence length="353" mass="39724">MILSFLAVGLVSLNIIGQIAGQECPAIFERYCAHHSACLSPNSNCEILAYYPTISEISDIVNLHNNRRNDVASGQTNLPPAKNMLQMEWDYELAAVAQSYANQCIYAHDKANCRRLAWANSFRVGCGYVLYKEGNVFQNETYTRLGNVYGECVYEAGNPCGNCPYNTCCGSSCSYFNSLCRRTNENPPEYPPPQPNLFYCAFQNNDDCENYIDGNPNWIIEPTLGGNYLGIVLDAGDNSTIVFKKNIKPSQENFCVILTYRKGPNKYSDPMANEAQEVLYIPERNYMVNQALPGYDNPSRQQFSTYNLTLSWDLETQFKISFAVPAGATPHFLNVKSILAFEGDAKKKIWEKF</sequence>
<dbReference type="AlphaFoldDB" id="A0A8T0F542"/>
<dbReference type="Proteomes" id="UP000807504">
    <property type="component" value="Unassembled WGS sequence"/>
</dbReference>
<evidence type="ECO:0000313" key="3">
    <source>
        <dbReference type="EMBL" id="KAF8785542.1"/>
    </source>
</evidence>
<evidence type="ECO:0000313" key="4">
    <source>
        <dbReference type="Proteomes" id="UP000807504"/>
    </source>
</evidence>
<proteinExistence type="predicted"/>
<dbReference type="Gene3D" id="3.40.33.10">
    <property type="entry name" value="CAP"/>
    <property type="match status" value="2"/>
</dbReference>
<feature type="domain" description="SCP" evidence="2">
    <location>
        <begin position="55"/>
        <end position="150"/>
    </location>
</feature>
<feature type="signal peptide" evidence="1">
    <location>
        <begin position="1"/>
        <end position="21"/>
    </location>
</feature>
<gene>
    <name evidence="3" type="ORF">HNY73_011064</name>
</gene>
<dbReference type="InterPro" id="IPR014044">
    <property type="entry name" value="CAP_dom"/>
</dbReference>
<dbReference type="SUPFAM" id="SSF55797">
    <property type="entry name" value="PR-1-like"/>
    <property type="match status" value="1"/>
</dbReference>
<comment type="caution">
    <text evidence="3">The sequence shown here is derived from an EMBL/GenBank/DDBJ whole genome shotgun (WGS) entry which is preliminary data.</text>
</comment>
<protein>
    <submittedName>
        <fullName evidence="3">CRISP/Allergen/PR-1 like protein</fullName>
    </submittedName>
</protein>
<organism evidence="3 4">
    <name type="scientific">Argiope bruennichi</name>
    <name type="common">Wasp spider</name>
    <name type="synonym">Aranea bruennichi</name>
    <dbReference type="NCBI Taxonomy" id="94029"/>
    <lineage>
        <taxon>Eukaryota</taxon>
        <taxon>Metazoa</taxon>
        <taxon>Ecdysozoa</taxon>
        <taxon>Arthropoda</taxon>
        <taxon>Chelicerata</taxon>
        <taxon>Arachnida</taxon>
        <taxon>Araneae</taxon>
        <taxon>Araneomorphae</taxon>
        <taxon>Entelegynae</taxon>
        <taxon>Araneoidea</taxon>
        <taxon>Araneidae</taxon>
        <taxon>Argiope</taxon>
    </lineage>
</organism>
<keyword evidence="1" id="KW-0732">Signal</keyword>
<reference evidence="3" key="1">
    <citation type="journal article" date="2020" name="bioRxiv">
        <title>Chromosome-level reference genome of the European wasp spider Argiope bruennichi: a resource for studies on range expansion and evolutionary adaptation.</title>
        <authorList>
            <person name="Sheffer M.M."/>
            <person name="Hoppe A."/>
            <person name="Krehenwinkel H."/>
            <person name="Uhl G."/>
            <person name="Kuss A.W."/>
            <person name="Jensen L."/>
            <person name="Jensen C."/>
            <person name="Gillespie R.G."/>
            <person name="Hoff K.J."/>
            <person name="Prost S."/>
        </authorList>
    </citation>
    <scope>NUCLEOTIDE SEQUENCE</scope>
</reference>
<reference evidence="3" key="2">
    <citation type="submission" date="2020-06" db="EMBL/GenBank/DDBJ databases">
        <authorList>
            <person name="Sheffer M."/>
        </authorList>
    </citation>
    <scope>NUCLEOTIDE SEQUENCE</scope>
</reference>